<keyword evidence="6" id="KW-1185">Reference proteome</keyword>
<dbReference type="EMBL" id="JYDR01000097">
    <property type="protein sequence ID" value="KRY69127.1"/>
    <property type="molecule type" value="Genomic_DNA"/>
</dbReference>
<gene>
    <name evidence="1" type="ORF">T4A_5511</name>
    <name evidence="3" type="ORF">T4C_5760</name>
    <name evidence="2" type="ORF">T4D_7959</name>
</gene>
<evidence type="ECO:0000313" key="3">
    <source>
        <dbReference type="EMBL" id="KRZ35470.1"/>
    </source>
</evidence>
<dbReference type="AlphaFoldDB" id="A0A0V1E5N1"/>
<sequence>MDISTCRGYFHRPGKGEQIAQANQNKQQWTIERINCGRVAMIRIAEAYFLQGGSAECMQIIQMTLSFVQTHFLGFSLHVMTAER</sequence>
<comment type="caution">
    <text evidence="1">The sequence shown here is derived from an EMBL/GenBank/DDBJ whole genome shotgun (WGS) entry which is preliminary data.</text>
</comment>
<evidence type="ECO:0000313" key="6">
    <source>
        <dbReference type="Proteomes" id="UP000054995"/>
    </source>
</evidence>
<evidence type="ECO:0000313" key="1">
    <source>
        <dbReference type="EMBL" id="KRY69127.1"/>
    </source>
</evidence>
<organism evidence="1 4">
    <name type="scientific">Trichinella pseudospiralis</name>
    <name type="common">Parasitic roundworm</name>
    <dbReference type="NCBI Taxonomy" id="6337"/>
    <lineage>
        <taxon>Eukaryota</taxon>
        <taxon>Metazoa</taxon>
        <taxon>Ecdysozoa</taxon>
        <taxon>Nematoda</taxon>
        <taxon>Enoplea</taxon>
        <taxon>Dorylaimia</taxon>
        <taxon>Trichinellida</taxon>
        <taxon>Trichinellidae</taxon>
        <taxon>Trichinella</taxon>
    </lineage>
</organism>
<evidence type="ECO:0000313" key="2">
    <source>
        <dbReference type="EMBL" id="KRY89150.1"/>
    </source>
</evidence>
<dbReference type="Proteomes" id="UP000054826">
    <property type="component" value="Unassembled WGS sequence"/>
</dbReference>
<protein>
    <submittedName>
        <fullName evidence="1">Uncharacterized protein</fullName>
    </submittedName>
</protein>
<dbReference type="OrthoDB" id="10379456at2759"/>
<evidence type="ECO:0000313" key="5">
    <source>
        <dbReference type="Proteomes" id="UP000054826"/>
    </source>
</evidence>
<dbReference type="EMBL" id="JYDT01000034">
    <property type="protein sequence ID" value="KRY89150.1"/>
    <property type="molecule type" value="Genomic_DNA"/>
</dbReference>
<reference evidence="4 5" key="1">
    <citation type="submission" date="2015-01" db="EMBL/GenBank/DDBJ databases">
        <title>Evolution of Trichinella species and genotypes.</title>
        <authorList>
            <person name="Korhonen P.K."/>
            <person name="Edoardo P."/>
            <person name="Giuseppe L.R."/>
            <person name="Gasser R.B."/>
        </authorList>
    </citation>
    <scope>NUCLEOTIDE SEQUENCE [LARGE SCALE GENOMIC DNA]</scope>
    <source>
        <strain evidence="1">ISS13</strain>
        <strain evidence="3">ISS176</strain>
        <strain evidence="2">ISS470</strain>
    </source>
</reference>
<name>A0A0V1E5N1_TRIPS</name>
<proteinExistence type="predicted"/>
<dbReference type="EMBL" id="JYDV01000089">
    <property type="protein sequence ID" value="KRZ35470.1"/>
    <property type="molecule type" value="Genomic_DNA"/>
</dbReference>
<dbReference type="Proteomes" id="UP000054632">
    <property type="component" value="Unassembled WGS sequence"/>
</dbReference>
<dbReference type="Proteomes" id="UP000054995">
    <property type="component" value="Unassembled WGS sequence"/>
</dbReference>
<accession>A0A0V1E5N1</accession>
<evidence type="ECO:0000313" key="4">
    <source>
        <dbReference type="Proteomes" id="UP000054632"/>
    </source>
</evidence>